<feature type="compositionally biased region" description="Basic and acidic residues" evidence="2">
    <location>
        <begin position="63"/>
        <end position="72"/>
    </location>
</feature>
<reference evidence="4 5" key="1">
    <citation type="journal article" date="2018" name="Evol. Lett.">
        <title>Horizontal gene cluster transfer increased hallucinogenic mushroom diversity.</title>
        <authorList>
            <person name="Reynolds H.T."/>
            <person name="Vijayakumar V."/>
            <person name="Gluck-Thaler E."/>
            <person name="Korotkin H.B."/>
            <person name="Matheny P.B."/>
            <person name="Slot J.C."/>
        </authorList>
    </citation>
    <scope>NUCLEOTIDE SEQUENCE [LARGE SCALE GENOMIC DNA]</scope>
    <source>
        <strain evidence="4 5">SRW20</strain>
    </source>
</reference>
<protein>
    <recommendedName>
        <fullName evidence="3">HMG box domain-containing protein</fullName>
    </recommendedName>
</protein>
<sequence length="569" mass="62032">MDPSDNHSPEGIDESEPPTRPPNGFILFRNQESAKHGLRRDTNPNGLPQGKISTNAGQLWRELPQEERDKWNAKSRQLNNEYDDKYPDYKHIRKARKKVPKSTRAKKKKAPQENQHLLASGSILDPPASVGLSAITRRIMRATGSRTTPYDATARLRRTRQDLDPPSPRSSGTPTTVDGNLIHDPHGIFNQQPVAGPSRIRFSASGSDSSRRGIPPYLPPYVSSSYGATHQPINAPYSGLTSLQSNFNVLSVPQMPNNYNGTYSNLVSRISDSILSVRLTEITPAIQANVAQASYPRRAQDLCHSSSQRGPPISQLGRMRQQGIPSDTFDAHHQQVMPPNFHHRSSSQNTAAFRPHSPALNQWQNAAAYDPSTSSPAFATFEQPFIQPPSAATQFPGALRSEQVVDNDQILADLPQKLYHLSIPMSRGLGTTPSSDSGYSGLAGALDLPVQTRTSYTTSSLPGGSSNAPSTIDAQVQGSSRQGYYDNPTSYTSHVAPSKPLNTLTTTVTDPSQGSTFQELQAQGFSSQGYYDNSTPYVAPITPSVRVNTSTTAADGTYQALAFQDFHVQ</sequence>
<keyword evidence="1" id="KW-0238">DNA-binding</keyword>
<dbReference type="EMBL" id="NHYE01001137">
    <property type="protein sequence ID" value="PPQ98224.1"/>
    <property type="molecule type" value="Genomic_DNA"/>
</dbReference>
<comment type="caution">
    <text evidence="4">The sequence shown here is derived from an EMBL/GenBank/DDBJ whole genome shotgun (WGS) entry which is preliminary data.</text>
</comment>
<evidence type="ECO:0000313" key="4">
    <source>
        <dbReference type="EMBL" id="PPQ98224.1"/>
    </source>
</evidence>
<keyword evidence="1" id="KW-0539">Nucleus</keyword>
<organism evidence="4 5">
    <name type="scientific">Gymnopilus dilepis</name>
    <dbReference type="NCBI Taxonomy" id="231916"/>
    <lineage>
        <taxon>Eukaryota</taxon>
        <taxon>Fungi</taxon>
        <taxon>Dikarya</taxon>
        <taxon>Basidiomycota</taxon>
        <taxon>Agaricomycotina</taxon>
        <taxon>Agaricomycetes</taxon>
        <taxon>Agaricomycetidae</taxon>
        <taxon>Agaricales</taxon>
        <taxon>Agaricineae</taxon>
        <taxon>Hymenogastraceae</taxon>
        <taxon>Gymnopilus</taxon>
    </lineage>
</organism>
<dbReference type="Proteomes" id="UP000284706">
    <property type="component" value="Unassembled WGS sequence"/>
</dbReference>
<evidence type="ECO:0000256" key="2">
    <source>
        <dbReference type="SAM" id="MobiDB-lite"/>
    </source>
</evidence>
<feature type="region of interest" description="Disordered" evidence="2">
    <location>
        <begin position="144"/>
        <end position="215"/>
    </location>
</feature>
<feature type="compositionally biased region" description="Basic and acidic residues" evidence="2">
    <location>
        <begin position="1"/>
        <end position="10"/>
    </location>
</feature>
<feature type="compositionally biased region" description="Basic and acidic residues" evidence="2">
    <location>
        <begin position="32"/>
        <end position="42"/>
    </location>
</feature>
<dbReference type="InterPro" id="IPR036910">
    <property type="entry name" value="HMG_box_dom_sf"/>
</dbReference>
<feature type="region of interest" description="Disordered" evidence="2">
    <location>
        <begin position="454"/>
        <end position="489"/>
    </location>
</feature>
<evidence type="ECO:0000313" key="5">
    <source>
        <dbReference type="Proteomes" id="UP000284706"/>
    </source>
</evidence>
<evidence type="ECO:0000259" key="3">
    <source>
        <dbReference type="PROSITE" id="PS50118"/>
    </source>
</evidence>
<keyword evidence="5" id="KW-1185">Reference proteome</keyword>
<proteinExistence type="predicted"/>
<dbReference type="InterPro" id="IPR009071">
    <property type="entry name" value="HMG_box_dom"/>
</dbReference>
<dbReference type="CDD" id="cd01389">
    <property type="entry name" value="HMG-box_ROX1-like"/>
    <property type="match status" value="1"/>
</dbReference>
<dbReference type="PROSITE" id="PS50118">
    <property type="entry name" value="HMG_BOX_2"/>
    <property type="match status" value="1"/>
</dbReference>
<dbReference type="Gene3D" id="1.10.30.10">
    <property type="entry name" value="High mobility group box domain"/>
    <property type="match status" value="1"/>
</dbReference>
<dbReference type="GO" id="GO:0003677">
    <property type="term" value="F:DNA binding"/>
    <property type="evidence" value="ECO:0007669"/>
    <property type="project" value="UniProtKB-UniRule"/>
</dbReference>
<dbReference type="AlphaFoldDB" id="A0A409Y5A8"/>
<name>A0A409Y5A8_9AGAR</name>
<feature type="DNA-binding region" description="HMG box" evidence="1">
    <location>
        <begin position="18"/>
        <end position="90"/>
    </location>
</feature>
<feature type="compositionally biased region" description="Basic residues" evidence="2">
    <location>
        <begin position="91"/>
        <end position="109"/>
    </location>
</feature>
<gene>
    <name evidence="4" type="ORF">CVT26_003395</name>
</gene>
<dbReference type="OrthoDB" id="6247875at2759"/>
<feature type="region of interest" description="Disordered" evidence="2">
    <location>
        <begin position="1"/>
        <end position="119"/>
    </location>
</feature>
<feature type="compositionally biased region" description="Polar residues" evidence="2">
    <location>
        <begin position="43"/>
        <end position="57"/>
    </location>
</feature>
<dbReference type="SUPFAM" id="SSF47095">
    <property type="entry name" value="HMG-box"/>
    <property type="match status" value="1"/>
</dbReference>
<feature type="domain" description="HMG box" evidence="3">
    <location>
        <begin position="18"/>
        <end position="90"/>
    </location>
</feature>
<dbReference type="Pfam" id="PF00505">
    <property type="entry name" value="HMG_box"/>
    <property type="match status" value="1"/>
</dbReference>
<dbReference type="SMART" id="SM00398">
    <property type="entry name" value="HMG"/>
    <property type="match status" value="1"/>
</dbReference>
<dbReference type="InParanoid" id="A0A409Y5A8"/>
<accession>A0A409Y5A8</accession>
<dbReference type="GO" id="GO:0005634">
    <property type="term" value="C:nucleus"/>
    <property type="evidence" value="ECO:0007669"/>
    <property type="project" value="UniProtKB-UniRule"/>
</dbReference>
<evidence type="ECO:0000256" key="1">
    <source>
        <dbReference type="PROSITE-ProRule" id="PRU00267"/>
    </source>
</evidence>